<feature type="compositionally biased region" description="Polar residues" evidence="3">
    <location>
        <begin position="190"/>
        <end position="210"/>
    </location>
</feature>
<keyword evidence="1 2" id="KW-0694">RNA-binding</keyword>
<dbReference type="InterPro" id="IPR045180">
    <property type="entry name" value="La_dom_prot"/>
</dbReference>
<dbReference type="AlphaFoldDB" id="A0A9W7Y4Q6"/>
<protein>
    <recommendedName>
        <fullName evidence="4">HTH La-type RNA-binding domain-containing protein</fullName>
    </recommendedName>
</protein>
<dbReference type="GO" id="GO:0045727">
    <property type="term" value="P:positive regulation of translation"/>
    <property type="evidence" value="ECO:0007669"/>
    <property type="project" value="TreeGrafter"/>
</dbReference>
<feature type="region of interest" description="Disordered" evidence="3">
    <location>
        <begin position="1"/>
        <end position="276"/>
    </location>
</feature>
<name>A0A9W7Y4Q6_9FUNG</name>
<accession>A0A9W7Y4Q6</accession>
<dbReference type="SMART" id="SM00715">
    <property type="entry name" value="LA"/>
    <property type="match status" value="1"/>
</dbReference>
<gene>
    <name evidence="5" type="ORF">LPJ53_001083</name>
</gene>
<reference evidence="5" key="1">
    <citation type="submission" date="2022-07" db="EMBL/GenBank/DDBJ databases">
        <title>Phylogenomic reconstructions and comparative analyses of Kickxellomycotina fungi.</title>
        <authorList>
            <person name="Reynolds N.K."/>
            <person name="Stajich J.E."/>
            <person name="Barry K."/>
            <person name="Grigoriev I.V."/>
            <person name="Crous P."/>
            <person name="Smith M.E."/>
        </authorList>
    </citation>
    <scope>NUCLEOTIDE SEQUENCE</scope>
    <source>
        <strain evidence="5">NBRC 32514</strain>
    </source>
</reference>
<evidence type="ECO:0000256" key="3">
    <source>
        <dbReference type="SAM" id="MobiDB-lite"/>
    </source>
</evidence>
<dbReference type="GO" id="GO:0005829">
    <property type="term" value="C:cytosol"/>
    <property type="evidence" value="ECO:0007669"/>
    <property type="project" value="TreeGrafter"/>
</dbReference>
<dbReference type="SUPFAM" id="SSF46785">
    <property type="entry name" value="Winged helix' DNA-binding domain"/>
    <property type="match status" value="1"/>
</dbReference>
<dbReference type="InterPro" id="IPR036390">
    <property type="entry name" value="WH_DNA-bd_sf"/>
</dbReference>
<evidence type="ECO:0000256" key="1">
    <source>
        <dbReference type="ARBA" id="ARBA00022884"/>
    </source>
</evidence>
<comment type="caution">
    <text evidence="5">The sequence shown here is derived from an EMBL/GenBank/DDBJ whole genome shotgun (WGS) entry which is preliminary data.</text>
</comment>
<dbReference type="Gene3D" id="1.10.10.10">
    <property type="entry name" value="Winged helix-like DNA-binding domain superfamily/Winged helix DNA-binding domain"/>
    <property type="match status" value="1"/>
</dbReference>
<feature type="compositionally biased region" description="Low complexity" evidence="3">
    <location>
        <begin position="146"/>
        <end position="177"/>
    </location>
</feature>
<feature type="compositionally biased region" description="Low complexity" evidence="3">
    <location>
        <begin position="54"/>
        <end position="75"/>
    </location>
</feature>
<sequence>MSPSTSSTAPIPEKSQPYAAAAAAAISPATAVDSGKASQAVESQPQSSAASDSKPVGANVAAPAKAPAVSPWKVPSQEAVSGEKSSLDADPNSWPDPATAAAASDATAPPQGHQQSAKQQQAKRGKGKWVPLETEIQYSRPKNAVQQPPTQRHQKQQQQQSLTSSAKDADASGAKGTRSSGAAHKKQNRSDSIPSQSNHANGNTATTSGAHNQSHQQHESQQHQQQQQQQGRSQRTPGRGRGRGRGSYNNASNGRRNGPRTVGHAPSHYQGKGNVQAGNFVPMPIPQPASDDEQSISSFVRAQVEYYFSVDNLCKDIFFRSHMDTNGFVPLSLLADFNRIKAVTTDIDLVRSALGDSEKVELNEAGNQARKRGDWATWVFPKPEVVQQQKQKQSDALKSE</sequence>
<feature type="domain" description="HTH La-type RNA-binding" evidence="4">
    <location>
        <begin position="290"/>
        <end position="384"/>
    </location>
</feature>
<proteinExistence type="predicted"/>
<feature type="compositionally biased region" description="Low complexity" evidence="3">
    <location>
        <begin position="222"/>
        <end position="237"/>
    </location>
</feature>
<dbReference type="Pfam" id="PF05383">
    <property type="entry name" value="La"/>
    <property type="match status" value="1"/>
</dbReference>
<dbReference type="InterPro" id="IPR006630">
    <property type="entry name" value="La_HTH"/>
</dbReference>
<dbReference type="OrthoDB" id="340227at2759"/>
<feature type="compositionally biased region" description="Low complexity" evidence="3">
    <location>
        <begin position="95"/>
        <end position="120"/>
    </location>
</feature>
<dbReference type="GO" id="GO:0010494">
    <property type="term" value="C:cytoplasmic stress granule"/>
    <property type="evidence" value="ECO:0007669"/>
    <property type="project" value="TreeGrafter"/>
</dbReference>
<organism evidence="5 6">
    <name type="scientific">Coemansia erecta</name>
    <dbReference type="NCBI Taxonomy" id="147472"/>
    <lineage>
        <taxon>Eukaryota</taxon>
        <taxon>Fungi</taxon>
        <taxon>Fungi incertae sedis</taxon>
        <taxon>Zoopagomycota</taxon>
        <taxon>Kickxellomycotina</taxon>
        <taxon>Kickxellomycetes</taxon>
        <taxon>Kickxellales</taxon>
        <taxon>Kickxellaceae</taxon>
        <taxon>Coemansia</taxon>
    </lineage>
</organism>
<feature type="compositionally biased region" description="Polar residues" evidence="3">
    <location>
        <begin position="36"/>
        <end position="51"/>
    </location>
</feature>
<evidence type="ECO:0000259" key="4">
    <source>
        <dbReference type="PROSITE" id="PS50961"/>
    </source>
</evidence>
<dbReference type="InterPro" id="IPR036388">
    <property type="entry name" value="WH-like_DNA-bd_sf"/>
</dbReference>
<evidence type="ECO:0000313" key="6">
    <source>
        <dbReference type="Proteomes" id="UP001149813"/>
    </source>
</evidence>
<dbReference type="PANTHER" id="PTHR22792:SF132">
    <property type="entry name" value="LA-RELATED PROTEIN 1"/>
    <property type="match status" value="1"/>
</dbReference>
<evidence type="ECO:0000313" key="5">
    <source>
        <dbReference type="EMBL" id="KAJ1724655.1"/>
    </source>
</evidence>
<dbReference type="Proteomes" id="UP001149813">
    <property type="component" value="Unassembled WGS sequence"/>
</dbReference>
<dbReference type="PROSITE" id="PS50961">
    <property type="entry name" value="HTH_LA"/>
    <property type="match status" value="1"/>
</dbReference>
<dbReference type="GO" id="GO:0003723">
    <property type="term" value="F:RNA binding"/>
    <property type="evidence" value="ECO:0007669"/>
    <property type="project" value="UniProtKB-UniRule"/>
</dbReference>
<dbReference type="PANTHER" id="PTHR22792">
    <property type="entry name" value="LUPUS LA PROTEIN-RELATED"/>
    <property type="match status" value="1"/>
</dbReference>
<dbReference type="EMBL" id="JANBOJ010000024">
    <property type="protein sequence ID" value="KAJ1724655.1"/>
    <property type="molecule type" value="Genomic_DNA"/>
</dbReference>
<dbReference type="CDD" id="cd07323">
    <property type="entry name" value="LAM"/>
    <property type="match status" value="1"/>
</dbReference>
<evidence type="ECO:0000256" key="2">
    <source>
        <dbReference type="PROSITE-ProRule" id="PRU00332"/>
    </source>
</evidence>
<keyword evidence="6" id="KW-1185">Reference proteome</keyword>
<feature type="compositionally biased region" description="Low complexity" evidence="3">
    <location>
        <begin position="246"/>
        <end position="256"/>
    </location>
</feature>